<keyword evidence="9" id="KW-1185">Reference proteome</keyword>
<dbReference type="PROSITE" id="PS50056">
    <property type="entry name" value="TYR_PHOSPHATASE_2"/>
    <property type="match status" value="1"/>
</dbReference>
<dbReference type="SMART" id="SM00195">
    <property type="entry name" value="DSPc"/>
    <property type="match status" value="1"/>
</dbReference>
<protein>
    <submittedName>
        <fullName evidence="8">Uncharacterized protein</fullName>
    </submittedName>
</protein>
<dbReference type="GO" id="GO:0007165">
    <property type="term" value="P:signal transduction"/>
    <property type="evidence" value="ECO:0007669"/>
    <property type="project" value="TreeGrafter"/>
</dbReference>
<dbReference type="SUPFAM" id="SSF52799">
    <property type="entry name" value="(Phosphotyrosine protein) phosphatases II"/>
    <property type="match status" value="1"/>
</dbReference>
<comment type="similarity">
    <text evidence="1">Belongs to the protein-tyrosine phosphatase family. Non-receptor class dual specificity subfamily.</text>
</comment>
<evidence type="ECO:0000256" key="4">
    <source>
        <dbReference type="ARBA" id="ARBA00047761"/>
    </source>
</evidence>
<keyword evidence="2" id="KW-0378">Hydrolase</keyword>
<dbReference type="GO" id="GO:0004725">
    <property type="term" value="F:protein tyrosine phosphatase activity"/>
    <property type="evidence" value="ECO:0007669"/>
    <property type="project" value="TreeGrafter"/>
</dbReference>
<dbReference type="InterPro" id="IPR016130">
    <property type="entry name" value="Tyr_Pase_AS"/>
</dbReference>
<dbReference type="InterPro" id="IPR020422">
    <property type="entry name" value="TYR_PHOSPHATASE_DUAL_dom"/>
</dbReference>
<evidence type="ECO:0000259" key="6">
    <source>
        <dbReference type="PROSITE" id="PS50054"/>
    </source>
</evidence>
<name>A0A9W6ZUI7_9STRA</name>
<accession>A0A9W6ZUI7</accession>
<feature type="domain" description="Tyrosine-protein phosphatase" evidence="6">
    <location>
        <begin position="47"/>
        <end position="202"/>
    </location>
</feature>
<feature type="domain" description="Tyrosine specific protein phosphatases" evidence="7">
    <location>
        <begin position="122"/>
        <end position="181"/>
    </location>
</feature>
<dbReference type="PROSITE" id="PS50054">
    <property type="entry name" value="TYR_PHOSPHATASE_DUAL"/>
    <property type="match status" value="1"/>
</dbReference>
<evidence type="ECO:0000256" key="5">
    <source>
        <dbReference type="ARBA" id="ARBA00048336"/>
    </source>
</evidence>
<keyword evidence="3" id="KW-0904">Protein phosphatase</keyword>
<dbReference type="InterPro" id="IPR000340">
    <property type="entry name" value="Dual-sp_phosphatase_cat-dom"/>
</dbReference>
<evidence type="ECO:0000259" key="7">
    <source>
        <dbReference type="PROSITE" id="PS50056"/>
    </source>
</evidence>
<dbReference type="InterPro" id="IPR029021">
    <property type="entry name" value="Prot-tyrosine_phosphatase-like"/>
</dbReference>
<proteinExistence type="inferred from homology"/>
<sequence length="214" mass="24096">MAAISNWISEQWKAAFPYGFFVTEESEVQLHLDNIEMSQPCLVLAGVDGEKPVGALYIGALYCVCNQVEVFNKNIKCVVNTSNDVRAFHAYQTSVRRLKENLHVGFARLMWKDDDEQVLEKADLEGAIKHIHQQRQRGSSVLVHCIMGKSRSAALTVAYLLTVQKDKSVDECIAQVKEARPTANPRESFVTQLKKLKDEGFFDGIEFSSKTPEK</sequence>
<evidence type="ECO:0000256" key="2">
    <source>
        <dbReference type="ARBA" id="ARBA00022801"/>
    </source>
</evidence>
<dbReference type="GO" id="GO:0004722">
    <property type="term" value="F:protein serine/threonine phosphatase activity"/>
    <property type="evidence" value="ECO:0007669"/>
    <property type="project" value="UniProtKB-EC"/>
</dbReference>
<comment type="catalytic activity">
    <reaction evidence="4">
        <text>O-phospho-L-seryl-[protein] + H2O = L-seryl-[protein] + phosphate</text>
        <dbReference type="Rhea" id="RHEA:20629"/>
        <dbReference type="Rhea" id="RHEA-COMP:9863"/>
        <dbReference type="Rhea" id="RHEA-COMP:11604"/>
        <dbReference type="ChEBI" id="CHEBI:15377"/>
        <dbReference type="ChEBI" id="CHEBI:29999"/>
        <dbReference type="ChEBI" id="CHEBI:43474"/>
        <dbReference type="ChEBI" id="CHEBI:83421"/>
        <dbReference type="EC" id="3.1.3.16"/>
    </reaction>
</comment>
<evidence type="ECO:0000256" key="1">
    <source>
        <dbReference type="ARBA" id="ARBA00008601"/>
    </source>
</evidence>
<dbReference type="AlphaFoldDB" id="A0A9W6ZUI7"/>
<dbReference type="SMART" id="SM00404">
    <property type="entry name" value="PTPc_motif"/>
    <property type="match status" value="1"/>
</dbReference>
<comment type="caution">
    <text evidence="8">The sequence shown here is derived from an EMBL/GenBank/DDBJ whole genome shotgun (WGS) entry which is preliminary data.</text>
</comment>
<dbReference type="GO" id="GO:0005829">
    <property type="term" value="C:cytosol"/>
    <property type="evidence" value="ECO:0007669"/>
    <property type="project" value="TreeGrafter"/>
</dbReference>
<dbReference type="Proteomes" id="UP001165085">
    <property type="component" value="Unassembled WGS sequence"/>
</dbReference>
<reference evidence="9" key="1">
    <citation type="journal article" date="2023" name="Commun. Biol.">
        <title>Genome analysis of Parmales, the sister group of diatoms, reveals the evolutionary specialization of diatoms from phago-mixotrophs to photoautotrophs.</title>
        <authorList>
            <person name="Ban H."/>
            <person name="Sato S."/>
            <person name="Yoshikawa S."/>
            <person name="Yamada K."/>
            <person name="Nakamura Y."/>
            <person name="Ichinomiya M."/>
            <person name="Sato N."/>
            <person name="Blanc-Mathieu R."/>
            <person name="Endo H."/>
            <person name="Kuwata A."/>
            <person name="Ogata H."/>
        </authorList>
    </citation>
    <scope>NUCLEOTIDE SEQUENCE [LARGE SCALE GENOMIC DNA]</scope>
    <source>
        <strain evidence="9">NIES 3701</strain>
    </source>
</reference>
<dbReference type="PROSITE" id="PS00383">
    <property type="entry name" value="TYR_PHOSPHATASE_1"/>
    <property type="match status" value="1"/>
</dbReference>
<dbReference type="InterPro" id="IPR000387">
    <property type="entry name" value="Tyr_Pase_dom"/>
</dbReference>
<dbReference type="EMBL" id="BRXY01000043">
    <property type="protein sequence ID" value="GMH57000.1"/>
    <property type="molecule type" value="Genomic_DNA"/>
</dbReference>
<organism evidence="8 9">
    <name type="scientific">Triparma strigata</name>
    <dbReference type="NCBI Taxonomy" id="1606541"/>
    <lineage>
        <taxon>Eukaryota</taxon>
        <taxon>Sar</taxon>
        <taxon>Stramenopiles</taxon>
        <taxon>Ochrophyta</taxon>
        <taxon>Bolidophyceae</taxon>
        <taxon>Parmales</taxon>
        <taxon>Triparmaceae</taxon>
        <taxon>Triparma</taxon>
    </lineage>
</organism>
<dbReference type="InterPro" id="IPR003595">
    <property type="entry name" value="Tyr_Pase_cat"/>
</dbReference>
<dbReference type="OrthoDB" id="10252009at2759"/>
<dbReference type="PANTHER" id="PTHR45948">
    <property type="entry name" value="DUAL SPECIFICITY PROTEIN PHOSPHATASE DDB_G0269404-RELATED"/>
    <property type="match status" value="1"/>
</dbReference>
<evidence type="ECO:0000256" key="3">
    <source>
        <dbReference type="ARBA" id="ARBA00022912"/>
    </source>
</evidence>
<gene>
    <name evidence="8" type="ORF">TrST_g9705</name>
</gene>
<dbReference type="Pfam" id="PF00782">
    <property type="entry name" value="DSPc"/>
    <property type="match status" value="1"/>
</dbReference>
<dbReference type="Gene3D" id="3.90.190.10">
    <property type="entry name" value="Protein tyrosine phosphatase superfamily"/>
    <property type="match status" value="1"/>
</dbReference>
<comment type="catalytic activity">
    <reaction evidence="5">
        <text>O-phospho-L-threonyl-[protein] + H2O = L-threonyl-[protein] + phosphate</text>
        <dbReference type="Rhea" id="RHEA:47004"/>
        <dbReference type="Rhea" id="RHEA-COMP:11060"/>
        <dbReference type="Rhea" id="RHEA-COMP:11605"/>
        <dbReference type="ChEBI" id="CHEBI:15377"/>
        <dbReference type="ChEBI" id="CHEBI:30013"/>
        <dbReference type="ChEBI" id="CHEBI:43474"/>
        <dbReference type="ChEBI" id="CHEBI:61977"/>
        <dbReference type="EC" id="3.1.3.16"/>
    </reaction>
</comment>
<dbReference type="PANTHER" id="PTHR45948:SF2">
    <property type="entry name" value="DUAL SPECIFICITY PROTEIN PHOSPHATASE"/>
    <property type="match status" value="1"/>
</dbReference>
<dbReference type="CDD" id="cd14498">
    <property type="entry name" value="DSP"/>
    <property type="match status" value="1"/>
</dbReference>
<evidence type="ECO:0000313" key="9">
    <source>
        <dbReference type="Proteomes" id="UP001165085"/>
    </source>
</evidence>
<evidence type="ECO:0000313" key="8">
    <source>
        <dbReference type="EMBL" id="GMH57000.1"/>
    </source>
</evidence>